<organism evidence="1 2">
    <name type="scientific">Pseudonocardia bannensis</name>
    <dbReference type="NCBI Taxonomy" id="630973"/>
    <lineage>
        <taxon>Bacteria</taxon>
        <taxon>Bacillati</taxon>
        <taxon>Actinomycetota</taxon>
        <taxon>Actinomycetes</taxon>
        <taxon>Pseudonocardiales</taxon>
        <taxon>Pseudonocardiaceae</taxon>
        <taxon>Pseudonocardia</taxon>
    </lineage>
</organism>
<keyword evidence="2" id="KW-1185">Reference proteome</keyword>
<comment type="caution">
    <text evidence="1">The sequence shown here is derived from an EMBL/GenBank/DDBJ whole genome shotgun (WGS) entry which is preliminary data.</text>
</comment>
<reference evidence="1 2" key="1">
    <citation type="submission" date="2020-04" db="EMBL/GenBank/DDBJ databases">
        <authorList>
            <person name="Klaysubun C."/>
            <person name="Duangmal K."/>
            <person name="Lipun K."/>
        </authorList>
    </citation>
    <scope>NUCLEOTIDE SEQUENCE [LARGE SCALE GENOMIC DNA]</scope>
    <source>
        <strain evidence="1 2">DSM 45300</strain>
    </source>
</reference>
<dbReference type="AlphaFoldDB" id="A0A848DD96"/>
<name>A0A848DD96_9PSEU</name>
<protein>
    <submittedName>
        <fullName evidence="1">Uncharacterized protein</fullName>
    </submittedName>
</protein>
<dbReference type="Proteomes" id="UP000586918">
    <property type="component" value="Unassembled WGS sequence"/>
</dbReference>
<gene>
    <name evidence="1" type="ORF">HF519_02940</name>
</gene>
<sequence>MVTPEHLADFEQARSRAYELLGDAAEELRREGLPGSPPPGSLAAAALVEALRLISAAEDALDRMSG</sequence>
<evidence type="ECO:0000313" key="1">
    <source>
        <dbReference type="EMBL" id="NMH90555.1"/>
    </source>
</evidence>
<accession>A0A848DD96</accession>
<dbReference type="EMBL" id="JAAXKZ010000006">
    <property type="protein sequence ID" value="NMH90555.1"/>
    <property type="molecule type" value="Genomic_DNA"/>
</dbReference>
<dbReference type="RefSeq" id="WP_169410056.1">
    <property type="nucleotide sequence ID" value="NZ_JAAXKZ010000006.1"/>
</dbReference>
<evidence type="ECO:0000313" key="2">
    <source>
        <dbReference type="Proteomes" id="UP000586918"/>
    </source>
</evidence>
<proteinExistence type="predicted"/>